<sequence length="154" mass="16587">MCLSSFKWHARMTISKPENNTDEWHYIMIGVASVVDSDGRRLARGSGFNDGGDDGNDIDGNDDDNGSHDNDDNANDNGSDDNVDDDSDGNGIENHVSGTGNHDNGNGSDDGDDSGPRDNNNDSDIDGNHSARLTRRRLRRDAQGGSCQQGDDLY</sequence>
<accession>A0A0R3U859</accession>
<organism evidence="2 3">
    <name type="scientific">Mesocestoides corti</name>
    <name type="common">Flatworm</name>
    <dbReference type="NCBI Taxonomy" id="53468"/>
    <lineage>
        <taxon>Eukaryota</taxon>
        <taxon>Metazoa</taxon>
        <taxon>Spiralia</taxon>
        <taxon>Lophotrochozoa</taxon>
        <taxon>Platyhelminthes</taxon>
        <taxon>Cestoda</taxon>
        <taxon>Eucestoda</taxon>
        <taxon>Cyclophyllidea</taxon>
        <taxon>Mesocestoididae</taxon>
        <taxon>Mesocestoides</taxon>
    </lineage>
</organism>
<keyword evidence="3" id="KW-1185">Reference proteome</keyword>
<feature type="region of interest" description="Disordered" evidence="1">
    <location>
        <begin position="45"/>
        <end position="154"/>
    </location>
</feature>
<name>A0A0R3U859_MESCO</name>
<proteinExistence type="predicted"/>
<evidence type="ECO:0000313" key="3">
    <source>
        <dbReference type="Proteomes" id="UP000267029"/>
    </source>
</evidence>
<dbReference type="Proteomes" id="UP000267029">
    <property type="component" value="Unassembled WGS sequence"/>
</dbReference>
<gene>
    <name evidence="2" type="ORF">MCOS_LOCUS3044</name>
</gene>
<dbReference type="EMBL" id="UXSR01000603">
    <property type="protein sequence ID" value="VDD77041.1"/>
    <property type="molecule type" value="Genomic_DNA"/>
</dbReference>
<evidence type="ECO:0000256" key="1">
    <source>
        <dbReference type="SAM" id="MobiDB-lite"/>
    </source>
</evidence>
<feature type="compositionally biased region" description="Polar residues" evidence="1">
    <location>
        <begin position="145"/>
        <end position="154"/>
    </location>
</feature>
<evidence type="ECO:0000313" key="2">
    <source>
        <dbReference type="EMBL" id="VDD77041.1"/>
    </source>
</evidence>
<reference evidence="2 3" key="1">
    <citation type="submission" date="2018-10" db="EMBL/GenBank/DDBJ databases">
        <authorList>
            <consortium name="Pathogen Informatics"/>
        </authorList>
    </citation>
    <scope>NUCLEOTIDE SEQUENCE [LARGE SCALE GENOMIC DNA]</scope>
</reference>
<feature type="compositionally biased region" description="Low complexity" evidence="1">
    <location>
        <begin position="97"/>
        <end position="107"/>
    </location>
</feature>
<dbReference type="AlphaFoldDB" id="A0A0R3U859"/>
<feature type="compositionally biased region" description="Acidic residues" evidence="1">
    <location>
        <begin position="72"/>
        <end position="88"/>
    </location>
</feature>
<protein>
    <submittedName>
        <fullName evidence="2">Uncharacterized protein</fullName>
    </submittedName>
</protein>
<feature type="compositionally biased region" description="Acidic residues" evidence="1">
    <location>
        <begin position="51"/>
        <end position="64"/>
    </location>
</feature>